<keyword evidence="2" id="KW-0732">Signal</keyword>
<organism evidence="4 5">
    <name type="scientific">Desulforudis audaxviator (strain MP104C)</name>
    <dbReference type="NCBI Taxonomy" id="477974"/>
    <lineage>
        <taxon>Bacteria</taxon>
        <taxon>Bacillati</taxon>
        <taxon>Bacillota</taxon>
        <taxon>Clostridia</taxon>
        <taxon>Thermoanaerobacterales</taxon>
        <taxon>Candidatus Desulforudaceae</taxon>
        <taxon>Candidatus Desulforudis</taxon>
    </lineage>
</organism>
<sequence>MIRLRRVTIWWLLVFFCLCPPGGCTGLDSTGPTVDGPPVPPAPQEVRITITAVGDFLMHLPVIYSVHNPETGRFEFGEVFGPVRHLFADADYSIANLETRLAGAHRGYSGYPRFNCPADLAPEMRDVGLDMFLTANNHSLDQDVEGVLATIRHLEAAGLDHIGTYASREDRERPFIKELRGIRVGIMNYTESTNGLPIPPDKPYLVNIIDRGALQEEITRLKEAEADIIIACLHFGVEYSRYPTKDQRGLVEFLFNSGVDIVLGSHPHVVQPTHTRTVLKEGVPRKKFAAYSLGNFISNQRWRYSDSGLLVRLTIKKDLVGGITVLEEVELVPVWVHTYLLHGKVRYRVLPVHQAIPAFANEEDLLLTSADYERLLQVAEEMGPDFLVEPAW</sequence>
<gene>
    <name evidence="4" type="ordered locus">Daud_0665</name>
</gene>
<evidence type="ECO:0000256" key="2">
    <source>
        <dbReference type="SAM" id="SignalP"/>
    </source>
</evidence>
<protein>
    <submittedName>
        <fullName evidence="4">Poly-gamma-glutamate synthesis protein (Capsule biosynthesis protein)</fullName>
    </submittedName>
</protein>
<reference evidence="4 5" key="2">
    <citation type="journal article" date="2008" name="Science">
        <title>Environmental genomics reveals a single-species ecosystem deep within Earth.</title>
        <authorList>
            <person name="Chivian D."/>
            <person name="Brodie E.L."/>
            <person name="Alm E.J."/>
            <person name="Culley D.E."/>
            <person name="Dehal P.S."/>
            <person name="Desantis T.Z."/>
            <person name="Gihring T.M."/>
            <person name="Lapidus A."/>
            <person name="Lin L.H."/>
            <person name="Lowry S.R."/>
            <person name="Moser D.P."/>
            <person name="Richardson P.M."/>
            <person name="Southam G."/>
            <person name="Wanger G."/>
            <person name="Pratt L.M."/>
            <person name="Andersen G.L."/>
            <person name="Hazen T.C."/>
            <person name="Brockman F.J."/>
            <person name="Arkin A.P."/>
            <person name="Onstott T.C."/>
        </authorList>
    </citation>
    <scope>NUCLEOTIDE SEQUENCE [LARGE SCALE GENOMIC DNA]</scope>
    <source>
        <strain evidence="4 5">MP104C</strain>
    </source>
</reference>
<dbReference type="Gene3D" id="3.60.21.10">
    <property type="match status" value="1"/>
</dbReference>
<dbReference type="Pfam" id="PF09587">
    <property type="entry name" value="PGA_cap"/>
    <property type="match status" value="1"/>
</dbReference>
<feature type="domain" description="Capsule synthesis protein CapA" evidence="3">
    <location>
        <begin position="49"/>
        <end position="300"/>
    </location>
</feature>
<dbReference type="PANTHER" id="PTHR33393">
    <property type="entry name" value="POLYGLUTAMINE SYNTHESIS ACCESSORY PROTEIN RV0574C-RELATED"/>
    <property type="match status" value="1"/>
</dbReference>
<dbReference type="InterPro" id="IPR029052">
    <property type="entry name" value="Metallo-depent_PP-like"/>
</dbReference>
<evidence type="ECO:0000259" key="3">
    <source>
        <dbReference type="SMART" id="SM00854"/>
    </source>
</evidence>
<evidence type="ECO:0000256" key="1">
    <source>
        <dbReference type="ARBA" id="ARBA00005662"/>
    </source>
</evidence>
<dbReference type="InterPro" id="IPR052169">
    <property type="entry name" value="CW_Biosynth-Accessory"/>
</dbReference>
<keyword evidence="5" id="KW-1185">Reference proteome</keyword>
<dbReference type="InterPro" id="IPR019079">
    <property type="entry name" value="Capsule_synth_CapA"/>
</dbReference>
<accession>B1I2N6</accession>
<dbReference type="Proteomes" id="UP000008544">
    <property type="component" value="Chromosome"/>
</dbReference>
<feature type="signal peptide" evidence="2">
    <location>
        <begin position="1"/>
        <end position="26"/>
    </location>
</feature>
<proteinExistence type="inferred from homology"/>
<dbReference type="AlphaFoldDB" id="B1I2N6"/>
<evidence type="ECO:0000313" key="5">
    <source>
        <dbReference type="Proteomes" id="UP000008544"/>
    </source>
</evidence>
<evidence type="ECO:0000313" key="4">
    <source>
        <dbReference type="EMBL" id="ACA59199.1"/>
    </source>
</evidence>
<dbReference type="EMBL" id="CP000860">
    <property type="protein sequence ID" value="ACA59199.1"/>
    <property type="molecule type" value="Genomic_DNA"/>
</dbReference>
<dbReference type="PANTHER" id="PTHR33393:SF12">
    <property type="entry name" value="CAPSULE BIOSYNTHESIS PROTEIN CAPA"/>
    <property type="match status" value="1"/>
</dbReference>
<dbReference type="OrthoDB" id="9810906at2"/>
<dbReference type="SMART" id="SM00854">
    <property type="entry name" value="PGA_cap"/>
    <property type="match status" value="1"/>
</dbReference>
<dbReference type="SUPFAM" id="SSF56300">
    <property type="entry name" value="Metallo-dependent phosphatases"/>
    <property type="match status" value="1"/>
</dbReference>
<name>B1I2N6_DESAP</name>
<dbReference type="RefSeq" id="WP_012301787.1">
    <property type="nucleotide sequence ID" value="NC_010424.1"/>
</dbReference>
<reference evidence="5" key="1">
    <citation type="submission" date="2007-10" db="EMBL/GenBank/DDBJ databases">
        <title>Complete sequence of chromosome of Desulforudis audaxviator MP104C.</title>
        <authorList>
            <person name="Copeland A."/>
            <person name="Lucas S."/>
            <person name="Lapidus A."/>
            <person name="Barry K."/>
            <person name="Glavina del Rio T."/>
            <person name="Dalin E."/>
            <person name="Tice H."/>
            <person name="Bruce D."/>
            <person name="Pitluck S."/>
            <person name="Lowry S.R."/>
            <person name="Larimer F."/>
            <person name="Land M.L."/>
            <person name="Hauser L."/>
            <person name="Kyrpides N."/>
            <person name="Ivanova N.N."/>
            <person name="Richardson P."/>
        </authorList>
    </citation>
    <scope>NUCLEOTIDE SEQUENCE [LARGE SCALE GENOMIC DNA]</scope>
    <source>
        <strain evidence="5">MP104C</strain>
    </source>
</reference>
<dbReference type="CDD" id="cd07381">
    <property type="entry name" value="MPP_CapA"/>
    <property type="match status" value="1"/>
</dbReference>
<comment type="similarity">
    <text evidence="1">Belongs to the CapA family.</text>
</comment>
<feature type="chain" id="PRO_5039592592" evidence="2">
    <location>
        <begin position="27"/>
        <end position="392"/>
    </location>
</feature>
<dbReference type="HOGENOM" id="CLU_038823_0_0_9"/>
<dbReference type="eggNOG" id="COG2843">
    <property type="taxonomic scope" value="Bacteria"/>
</dbReference>
<dbReference type="KEGG" id="dau:Daud_0665"/>